<dbReference type="SMART" id="SM00382">
    <property type="entry name" value="AAA"/>
    <property type="match status" value="1"/>
</dbReference>
<dbReference type="PANTHER" id="PTHR35023:SF1">
    <property type="entry name" value="MG-PROTOPORPHYRIN IX CHELATASE"/>
    <property type="match status" value="1"/>
</dbReference>
<name>A0A2G3PFU1_WILMA</name>
<dbReference type="InterPro" id="IPR003593">
    <property type="entry name" value="AAA+_ATPase"/>
</dbReference>
<evidence type="ECO:0000313" key="4">
    <source>
        <dbReference type="EMBL" id="PHV64669.1"/>
    </source>
</evidence>
<dbReference type="Proteomes" id="UP000225108">
    <property type="component" value="Unassembled WGS sequence"/>
</dbReference>
<proteinExistence type="inferred from homology"/>
<dbReference type="SUPFAM" id="SSF53300">
    <property type="entry name" value="vWA-like"/>
    <property type="match status" value="1"/>
</dbReference>
<dbReference type="InterPro" id="IPR036465">
    <property type="entry name" value="vWFA_dom_sf"/>
</dbReference>
<dbReference type="Gene3D" id="3.40.50.300">
    <property type="entry name" value="P-loop containing nucleotide triphosphate hydrolases"/>
    <property type="match status" value="1"/>
</dbReference>
<feature type="domain" description="VWFA" evidence="3">
    <location>
        <begin position="485"/>
        <end position="621"/>
    </location>
</feature>
<dbReference type="SUPFAM" id="SSF52540">
    <property type="entry name" value="P-loop containing nucleoside triphosphate hydrolases"/>
    <property type="match status" value="1"/>
</dbReference>
<reference evidence="4 5" key="1">
    <citation type="submission" date="2017-10" db="EMBL/GenBank/DDBJ databases">
        <title>The draft genome sequence of Williamsia sp. BULT 1.1 isolated from the semi-arid grassland soils from South Africa.</title>
        <authorList>
            <person name="Kabwe M.H."/>
            <person name="Govender N."/>
            <person name="Mutseka Lunga P."/>
            <person name="Vikram S."/>
            <person name="Makhalanyane T.P."/>
        </authorList>
    </citation>
    <scope>NUCLEOTIDE SEQUENCE [LARGE SCALE GENOMIC DNA]</scope>
    <source>
        <strain evidence="4 5">BULT 1.1</strain>
    </source>
</reference>
<comment type="similarity">
    <text evidence="1">Belongs to the Mg-chelatase subunits D/I family.</text>
</comment>
<dbReference type="AlphaFoldDB" id="A0A2G3PFU1"/>
<dbReference type="EMBL" id="PEBD01000012">
    <property type="protein sequence ID" value="PHV64669.1"/>
    <property type="molecule type" value="Genomic_DNA"/>
</dbReference>
<dbReference type="InterPro" id="IPR041702">
    <property type="entry name" value="BchD/ChlD_VWA"/>
</dbReference>
<comment type="caution">
    <text evidence="4">The sequence shown here is derived from an EMBL/GenBank/DDBJ whole genome shotgun (WGS) entry which is preliminary data.</text>
</comment>
<dbReference type="PANTHER" id="PTHR35023">
    <property type="entry name" value="CHELATASE-RELATED"/>
    <property type="match status" value="1"/>
</dbReference>
<feature type="compositionally biased region" description="Acidic residues" evidence="2">
    <location>
        <begin position="371"/>
        <end position="383"/>
    </location>
</feature>
<evidence type="ECO:0000256" key="1">
    <source>
        <dbReference type="ARBA" id="ARBA00005799"/>
    </source>
</evidence>
<dbReference type="InterPro" id="IPR027417">
    <property type="entry name" value="P-loop_NTPase"/>
</dbReference>
<evidence type="ECO:0000259" key="3">
    <source>
        <dbReference type="PROSITE" id="PS50234"/>
    </source>
</evidence>
<protein>
    <submittedName>
        <fullName evidence="4">Magnesium chelatase</fullName>
    </submittedName>
</protein>
<dbReference type="InterPro" id="IPR041628">
    <property type="entry name" value="ChlI/MoxR_AAA_lid"/>
</dbReference>
<dbReference type="Gene3D" id="3.40.50.410">
    <property type="entry name" value="von Willebrand factor, type A domain"/>
    <property type="match status" value="1"/>
</dbReference>
<feature type="region of interest" description="Disordered" evidence="2">
    <location>
        <begin position="337"/>
        <end position="428"/>
    </location>
</feature>
<gene>
    <name evidence="4" type="ORF">CSW57_23030</name>
</gene>
<sequence>MCRWFAAADIADGVKDPLSRETASARGPGHDSNAVLDLPFPFSAVVGQEQLKLALILAAIAPSIGGVLIRGEKGTAKTTVVRALGPLLPARDDTRASVVELPIGATEDRVVGSLDLQKILSEGEKAFTPGLLANADGGVLYIDEVNLLADHLVDVLLDAAATGRVVIERDGVSHTQAARFVLVGTMNPEEGELRPQLLDRFGLAVDVAAPQEIATRVQVMERRLAYEDDPAGFAARFTDQDAEVAVAIARARSMVGSVRLPPAQLRRIAAICMELQVDGLRGDLVVARAARAHAAWRGSELVEDIDVRRAVELALPHRRRRDPFDEPGLTEDQLDDALQKADEQSHEPDSQNSEEQTPGPEPESPPPGDPADTDPDPDPDDPGPDGPTGGGATPPSGGFSPTRASGKVKPISAVGVGAGEPGRRSQSLSVRGQAVRAVTEGGSGVHLIGTVLAAAEGHLERGNTRLQVLPQDVRGALRRGKEGNLVVFVLDLSGSMAARKRLDAVSGAVVSMLRDSYQRRDRVAVVTVRGDGAEVAVPPTRSVDAAVRRLTGLRTGGRTPLAEGLLTAREVIRRNAYKEPHRRPLVVVLTDGRATAGAGALPRAAVAADRLRRDGTTSIVIDCEHGMIRLGLAATLANGLGGQCVQLADLTASGVAGVIRAAA</sequence>
<dbReference type="InterPro" id="IPR002035">
    <property type="entry name" value="VWF_A"/>
</dbReference>
<dbReference type="GO" id="GO:0016887">
    <property type="term" value="F:ATP hydrolysis activity"/>
    <property type="evidence" value="ECO:0007669"/>
    <property type="project" value="InterPro"/>
</dbReference>
<dbReference type="CDD" id="cd00009">
    <property type="entry name" value="AAA"/>
    <property type="match status" value="1"/>
</dbReference>
<dbReference type="InterPro" id="IPR011704">
    <property type="entry name" value="ATPase_dyneun-rel_AAA"/>
</dbReference>
<dbReference type="Gene3D" id="1.10.8.80">
    <property type="entry name" value="Magnesium chelatase subunit I, C-Terminal domain"/>
    <property type="match status" value="1"/>
</dbReference>
<dbReference type="Pfam" id="PF07728">
    <property type="entry name" value="AAA_5"/>
    <property type="match status" value="1"/>
</dbReference>
<dbReference type="Pfam" id="PF13519">
    <property type="entry name" value="VWA_2"/>
    <property type="match status" value="1"/>
</dbReference>
<dbReference type="CDD" id="cd01451">
    <property type="entry name" value="vWA_Magnesium_chelatase"/>
    <property type="match status" value="1"/>
</dbReference>
<dbReference type="PROSITE" id="PS50234">
    <property type="entry name" value="VWFA"/>
    <property type="match status" value="1"/>
</dbReference>
<feature type="compositionally biased region" description="Pro residues" evidence="2">
    <location>
        <begin position="359"/>
        <end position="369"/>
    </location>
</feature>
<dbReference type="SMART" id="SM00327">
    <property type="entry name" value="VWA"/>
    <property type="match status" value="1"/>
</dbReference>
<organism evidence="4 5">
    <name type="scientific">Williamsia marianensis</name>
    <dbReference type="NCBI Taxonomy" id="85044"/>
    <lineage>
        <taxon>Bacteria</taxon>
        <taxon>Bacillati</taxon>
        <taxon>Actinomycetota</taxon>
        <taxon>Actinomycetes</taxon>
        <taxon>Mycobacteriales</taxon>
        <taxon>Nocardiaceae</taxon>
        <taxon>Williamsia</taxon>
    </lineage>
</organism>
<evidence type="ECO:0000256" key="2">
    <source>
        <dbReference type="SAM" id="MobiDB-lite"/>
    </source>
</evidence>
<dbReference type="RefSeq" id="WP_099384937.1">
    <property type="nucleotide sequence ID" value="NZ_PEBD01000012.1"/>
</dbReference>
<dbReference type="GO" id="GO:0005524">
    <property type="term" value="F:ATP binding"/>
    <property type="evidence" value="ECO:0007669"/>
    <property type="project" value="InterPro"/>
</dbReference>
<evidence type="ECO:0000313" key="5">
    <source>
        <dbReference type="Proteomes" id="UP000225108"/>
    </source>
</evidence>
<dbReference type="InterPro" id="IPR052989">
    <property type="entry name" value="Mg-chelatase_DI-like"/>
</dbReference>
<dbReference type="Pfam" id="PF17863">
    <property type="entry name" value="AAA_lid_2"/>
    <property type="match status" value="1"/>
</dbReference>
<feature type="compositionally biased region" description="Basic and acidic residues" evidence="2">
    <location>
        <begin position="337"/>
        <end position="349"/>
    </location>
</feature>
<accession>A0A2G3PFU1</accession>